<evidence type="ECO:0000256" key="8">
    <source>
        <dbReference type="ARBA" id="ARBA00035585"/>
    </source>
</evidence>
<evidence type="ECO:0000313" key="12">
    <source>
        <dbReference type="Proteomes" id="UP000655366"/>
    </source>
</evidence>
<keyword evidence="10" id="KW-0406">Ion transport</keyword>
<dbReference type="PANTHER" id="PTHR28259">
    <property type="entry name" value="FLUORIDE EXPORT PROTEIN 1-RELATED"/>
    <property type="match status" value="1"/>
</dbReference>
<keyword evidence="12" id="KW-1185">Reference proteome</keyword>
<dbReference type="HAMAP" id="MF_00454">
    <property type="entry name" value="FluC"/>
    <property type="match status" value="1"/>
</dbReference>
<dbReference type="Pfam" id="PF02537">
    <property type="entry name" value="CRCB"/>
    <property type="match status" value="1"/>
</dbReference>
<feature type="binding site" evidence="10">
    <location>
        <position position="73"/>
    </location>
    <ligand>
        <name>Na(+)</name>
        <dbReference type="ChEBI" id="CHEBI:29101"/>
        <note>structural</note>
    </ligand>
</feature>
<feature type="transmembrane region" description="Helical" evidence="10">
    <location>
        <begin position="33"/>
        <end position="55"/>
    </location>
</feature>
<proteinExistence type="inferred from homology"/>
<protein>
    <recommendedName>
        <fullName evidence="10">Fluoride-specific ion channel FluC</fullName>
    </recommendedName>
</protein>
<comment type="function">
    <text evidence="9 10">Fluoride-specific ion channel. Important for reducing fluoride concentration in the cell, thus reducing its toxicity.</text>
</comment>
<dbReference type="GO" id="GO:0046872">
    <property type="term" value="F:metal ion binding"/>
    <property type="evidence" value="ECO:0007669"/>
    <property type="project" value="UniProtKB-KW"/>
</dbReference>
<dbReference type="EMBL" id="JADNYM010000014">
    <property type="protein sequence ID" value="MBG0740072.1"/>
    <property type="molecule type" value="Genomic_DNA"/>
</dbReference>
<feature type="binding site" evidence="10">
    <location>
        <position position="76"/>
    </location>
    <ligand>
        <name>Na(+)</name>
        <dbReference type="ChEBI" id="CHEBI:29101"/>
        <note>structural</note>
    </ligand>
</feature>
<reference evidence="11 12" key="1">
    <citation type="submission" date="2020-11" db="EMBL/GenBank/DDBJ databases">
        <title>Arthrobacter antarcticus sp. nov., isolated from Antarctic Soil.</title>
        <authorList>
            <person name="Li J."/>
        </authorList>
    </citation>
    <scope>NUCLEOTIDE SEQUENCE [LARGE SCALE GENOMIC DNA]</scope>
    <source>
        <strain evidence="11 12">Z1-20</strain>
    </source>
</reference>
<keyword evidence="3 10" id="KW-0812">Transmembrane</keyword>
<dbReference type="RefSeq" id="WP_196397018.1">
    <property type="nucleotide sequence ID" value="NZ_JADNYM010000014.1"/>
</dbReference>
<evidence type="ECO:0000256" key="10">
    <source>
        <dbReference type="HAMAP-Rule" id="MF_00454"/>
    </source>
</evidence>
<evidence type="ECO:0000256" key="3">
    <source>
        <dbReference type="ARBA" id="ARBA00022692"/>
    </source>
</evidence>
<evidence type="ECO:0000256" key="9">
    <source>
        <dbReference type="ARBA" id="ARBA00049940"/>
    </source>
</evidence>
<comment type="caution">
    <text evidence="11">The sequence shown here is derived from an EMBL/GenBank/DDBJ whole genome shotgun (WGS) entry which is preliminary data.</text>
</comment>
<evidence type="ECO:0000256" key="5">
    <source>
        <dbReference type="ARBA" id="ARBA00023136"/>
    </source>
</evidence>
<keyword evidence="2 10" id="KW-1003">Cell membrane</keyword>
<organism evidence="11 12">
    <name type="scientific">Arthrobacter terrae</name>
    <dbReference type="NCBI Taxonomy" id="2935737"/>
    <lineage>
        <taxon>Bacteria</taxon>
        <taxon>Bacillati</taxon>
        <taxon>Actinomycetota</taxon>
        <taxon>Actinomycetes</taxon>
        <taxon>Micrococcales</taxon>
        <taxon>Micrococcaceae</taxon>
        <taxon>Arthrobacter</taxon>
    </lineage>
</organism>
<keyword evidence="5 10" id="KW-0472">Membrane</keyword>
<feature type="transmembrane region" description="Helical" evidence="10">
    <location>
        <begin position="95"/>
        <end position="121"/>
    </location>
</feature>
<evidence type="ECO:0000313" key="11">
    <source>
        <dbReference type="EMBL" id="MBG0740072.1"/>
    </source>
</evidence>
<keyword evidence="10" id="KW-0915">Sodium</keyword>
<sequence length="122" mass="12170">MIIALLAAAGGLGAALRFIVDGLVRARVRAALPVGTMLINITGSLLLGFLAGLVLAHQVPSALQTILGTGLLGGYTTFSTASFESVRLVQSGRIGLALLNGVGTMIMCVLAAAAGLGLALLV</sequence>
<keyword evidence="10" id="KW-0479">Metal-binding</keyword>
<accession>A0A931CND0</accession>
<comment type="catalytic activity">
    <reaction evidence="8">
        <text>fluoride(in) = fluoride(out)</text>
        <dbReference type="Rhea" id="RHEA:76159"/>
        <dbReference type="ChEBI" id="CHEBI:17051"/>
    </reaction>
    <physiologicalReaction direction="left-to-right" evidence="8">
        <dbReference type="Rhea" id="RHEA:76160"/>
    </physiologicalReaction>
</comment>
<dbReference type="Proteomes" id="UP000655366">
    <property type="component" value="Unassembled WGS sequence"/>
</dbReference>
<comment type="caution">
    <text evidence="10">Lacks conserved residue(s) required for the propagation of feature annotation.</text>
</comment>
<gene>
    <name evidence="10 11" type="primary">crcB</name>
    <name evidence="10" type="synonym">fluC</name>
    <name evidence="11" type="ORF">IV500_11830</name>
</gene>
<keyword evidence="4 10" id="KW-1133">Transmembrane helix</keyword>
<dbReference type="AlphaFoldDB" id="A0A931CND0"/>
<keyword evidence="10" id="KW-0813">Transport</keyword>
<dbReference type="GO" id="GO:0005886">
    <property type="term" value="C:plasma membrane"/>
    <property type="evidence" value="ECO:0007669"/>
    <property type="project" value="UniProtKB-SubCell"/>
</dbReference>
<dbReference type="PANTHER" id="PTHR28259:SF1">
    <property type="entry name" value="FLUORIDE EXPORT PROTEIN 1-RELATED"/>
    <property type="match status" value="1"/>
</dbReference>
<comment type="subcellular location">
    <subcellularLocation>
        <location evidence="1 10">Cell membrane</location>
        <topology evidence="1 10">Multi-pass membrane protein</topology>
    </subcellularLocation>
</comment>
<evidence type="ECO:0000256" key="6">
    <source>
        <dbReference type="ARBA" id="ARBA00023303"/>
    </source>
</evidence>
<keyword evidence="6 10" id="KW-0407">Ion channel</keyword>
<dbReference type="InterPro" id="IPR003691">
    <property type="entry name" value="FluC"/>
</dbReference>
<evidence type="ECO:0000256" key="7">
    <source>
        <dbReference type="ARBA" id="ARBA00035120"/>
    </source>
</evidence>
<comment type="similarity">
    <text evidence="7 10">Belongs to the fluoride channel Fluc/FEX (TC 1.A.43) family.</text>
</comment>
<name>A0A931CND0_9MICC</name>
<dbReference type="GO" id="GO:0140114">
    <property type="term" value="P:cellular detoxification of fluoride"/>
    <property type="evidence" value="ECO:0007669"/>
    <property type="project" value="UniProtKB-UniRule"/>
</dbReference>
<dbReference type="GO" id="GO:0062054">
    <property type="term" value="F:fluoride channel activity"/>
    <property type="evidence" value="ECO:0007669"/>
    <property type="project" value="UniProtKB-UniRule"/>
</dbReference>
<evidence type="ECO:0000256" key="2">
    <source>
        <dbReference type="ARBA" id="ARBA00022475"/>
    </source>
</evidence>
<evidence type="ECO:0000256" key="4">
    <source>
        <dbReference type="ARBA" id="ARBA00022989"/>
    </source>
</evidence>
<evidence type="ECO:0000256" key="1">
    <source>
        <dbReference type="ARBA" id="ARBA00004651"/>
    </source>
</evidence>
<comment type="activity regulation">
    <text evidence="10">Na(+) is not transported, but it plays an essential structural role and its presence is essential for fluoride channel function.</text>
</comment>
<dbReference type="NCBIfam" id="TIGR00494">
    <property type="entry name" value="crcB"/>
    <property type="match status" value="1"/>
</dbReference>